<evidence type="ECO:0000256" key="4">
    <source>
        <dbReference type="ARBA" id="ARBA00022989"/>
    </source>
</evidence>
<name>A0ABQ8J0W7_DERPT</name>
<evidence type="ECO:0000256" key="3">
    <source>
        <dbReference type="ARBA" id="ARBA00022692"/>
    </source>
</evidence>
<feature type="region of interest" description="Disordered" evidence="7">
    <location>
        <begin position="523"/>
        <end position="543"/>
    </location>
</feature>
<dbReference type="InterPro" id="IPR000535">
    <property type="entry name" value="MSP_dom"/>
</dbReference>
<dbReference type="InterPro" id="IPR013783">
    <property type="entry name" value="Ig-like_fold"/>
</dbReference>
<dbReference type="EMBL" id="NJHN03000095">
    <property type="protein sequence ID" value="KAH9416162.1"/>
    <property type="molecule type" value="Genomic_DNA"/>
</dbReference>
<accession>A0ABQ8J0W7</accession>
<feature type="transmembrane region" description="Helical" evidence="8">
    <location>
        <begin position="480"/>
        <end position="510"/>
    </location>
</feature>
<evidence type="ECO:0000256" key="8">
    <source>
        <dbReference type="SAM" id="Phobius"/>
    </source>
</evidence>
<evidence type="ECO:0000256" key="2">
    <source>
        <dbReference type="ARBA" id="ARBA00008932"/>
    </source>
</evidence>
<comment type="caution">
    <text evidence="10">The sequence shown here is derived from an EMBL/GenBank/DDBJ whole genome shotgun (WGS) entry which is preliminary data.</text>
</comment>
<evidence type="ECO:0000313" key="11">
    <source>
        <dbReference type="Proteomes" id="UP000887458"/>
    </source>
</evidence>
<protein>
    <recommendedName>
        <fullName evidence="9">MSP domain-containing protein</fullName>
    </recommendedName>
</protein>
<keyword evidence="4 8" id="KW-1133">Transmembrane helix</keyword>
<comment type="subcellular location">
    <subcellularLocation>
        <location evidence="1">Membrane</location>
        <topology evidence="1">Single-pass type IV membrane protein</topology>
    </subcellularLocation>
</comment>
<reference evidence="10 11" key="2">
    <citation type="journal article" date="2022" name="Mol. Biol. Evol.">
        <title>Comparative Genomics Reveals Insights into the Divergent Evolution of Astigmatic Mites and Household Pest Adaptations.</title>
        <authorList>
            <person name="Xiong Q."/>
            <person name="Wan A.T."/>
            <person name="Liu X."/>
            <person name="Fung C.S."/>
            <person name="Xiao X."/>
            <person name="Malainual N."/>
            <person name="Hou J."/>
            <person name="Wang L."/>
            <person name="Wang M."/>
            <person name="Yang K.Y."/>
            <person name="Cui Y."/>
            <person name="Leung E.L."/>
            <person name="Nong W."/>
            <person name="Shin S.K."/>
            <person name="Au S.W."/>
            <person name="Jeong K.Y."/>
            <person name="Chew F.T."/>
            <person name="Hui J.H."/>
            <person name="Leung T.F."/>
            <person name="Tungtrongchitr A."/>
            <person name="Zhong N."/>
            <person name="Liu Z."/>
            <person name="Tsui S.K."/>
        </authorList>
    </citation>
    <scope>NUCLEOTIDE SEQUENCE [LARGE SCALE GENOMIC DNA]</scope>
    <source>
        <strain evidence="10">Derp</strain>
    </source>
</reference>
<dbReference type="PANTHER" id="PTHR10809:SF6">
    <property type="entry name" value="AT11025P-RELATED"/>
    <property type="match status" value="1"/>
</dbReference>
<reference evidence="10 11" key="1">
    <citation type="journal article" date="2018" name="J. Allergy Clin. Immunol.">
        <title>High-quality assembly of Dermatophagoides pteronyssinus genome and transcriptome reveals a wide range of novel allergens.</title>
        <authorList>
            <person name="Liu X.Y."/>
            <person name="Yang K.Y."/>
            <person name="Wang M.Q."/>
            <person name="Kwok J.S."/>
            <person name="Zeng X."/>
            <person name="Yang Z."/>
            <person name="Xiao X.J."/>
            <person name="Lau C.P."/>
            <person name="Li Y."/>
            <person name="Huang Z.M."/>
            <person name="Ba J.G."/>
            <person name="Yim A.K."/>
            <person name="Ouyang C.Y."/>
            <person name="Ngai S.M."/>
            <person name="Chan T.F."/>
            <person name="Leung E.L."/>
            <person name="Liu L."/>
            <person name="Liu Z.G."/>
            <person name="Tsui S.K."/>
        </authorList>
    </citation>
    <scope>NUCLEOTIDE SEQUENCE [LARGE SCALE GENOMIC DNA]</scope>
    <source>
        <strain evidence="10">Derp</strain>
    </source>
</reference>
<dbReference type="PROSITE" id="PS50202">
    <property type="entry name" value="MSP"/>
    <property type="match status" value="1"/>
</dbReference>
<proteinExistence type="inferred from homology"/>
<evidence type="ECO:0000256" key="1">
    <source>
        <dbReference type="ARBA" id="ARBA00004211"/>
    </source>
</evidence>
<dbReference type="InterPro" id="IPR016763">
    <property type="entry name" value="VAP"/>
</dbReference>
<dbReference type="Gene3D" id="2.60.40.10">
    <property type="entry name" value="Immunoglobulins"/>
    <property type="match status" value="1"/>
</dbReference>
<feature type="transmembrane region" description="Helical" evidence="8">
    <location>
        <begin position="199"/>
        <end position="221"/>
    </location>
</feature>
<dbReference type="InterPro" id="IPR008962">
    <property type="entry name" value="PapD-like_sf"/>
</dbReference>
<gene>
    <name evidence="10" type="ORF">DERP_000659</name>
</gene>
<evidence type="ECO:0000259" key="9">
    <source>
        <dbReference type="PROSITE" id="PS50202"/>
    </source>
</evidence>
<feature type="compositionally biased region" description="Gly residues" evidence="7">
    <location>
        <begin position="527"/>
        <end position="536"/>
    </location>
</feature>
<feature type="coiled-coil region" evidence="6">
    <location>
        <begin position="139"/>
        <end position="166"/>
    </location>
</feature>
<evidence type="ECO:0000256" key="7">
    <source>
        <dbReference type="SAM" id="MobiDB-lite"/>
    </source>
</evidence>
<dbReference type="Pfam" id="PF00635">
    <property type="entry name" value="Motile_Sperm"/>
    <property type="match status" value="1"/>
</dbReference>
<evidence type="ECO:0000256" key="6">
    <source>
        <dbReference type="SAM" id="Coils"/>
    </source>
</evidence>
<keyword evidence="11" id="KW-1185">Reference proteome</keyword>
<keyword evidence="3 8" id="KW-0812">Transmembrane</keyword>
<organism evidence="10 11">
    <name type="scientific">Dermatophagoides pteronyssinus</name>
    <name type="common">European house dust mite</name>
    <dbReference type="NCBI Taxonomy" id="6956"/>
    <lineage>
        <taxon>Eukaryota</taxon>
        <taxon>Metazoa</taxon>
        <taxon>Ecdysozoa</taxon>
        <taxon>Arthropoda</taxon>
        <taxon>Chelicerata</taxon>
        <taxon>Arachnida</taxon>
        <taxon>Acari</taxon>
        <taxon>Acariformes</taxon>
        <taxon>Sarcoptiformes</taxon>
        <taxon>Astigmata</taxon>
        <taxon>Psoroptidia</taxon>
        <taxon>Analgoidea</taxon>
        <taxon>Pyroglyphidae</taxon>
        <taxon>Dermatophagoidinae</taxon>
        <taxon>Dermatophagoides</taxon>
    </lineage>
</organism>
<comment type="similarity">
    <text evidence="2">Belongs to the VAMP-associated protein (VAP) (TC 9.B.17) family.</text>
</comment>
<dbReference type="PANTHER" id="PTHR10809">
    <property type="entry name" value="VESICLE-ASSOCIATED MEMBRANE PROTEIN-ASSOCIATED PROTEIN"/>
    <property type="match status" value="1"/>
</dbReference>
<evidence type="ECO:0000256" key="5">
    <source>
        <dbReference type="ARBA" id="ARBA00023136"/>
    </source>
</evidence>
<keyword evidence="6" id="KW-0175">Coiled coil</keyword>
<keyword evidence="5 8" id="KW-0472">Membrane</keyword>
<dbReference type="Proteomes" id="UP000887458">
    <property type="component" value="Unassembled WGS sequence"/>
</dbReference>
<sequence length="605" mass="70175">MQKEGKKQLLNIDPKNEISFKGPYDHVVTEYFTLTNPTDSIIAFKVKTTAPKKYCVRPNNGIISSNRTVQVAVMLQPGDLTQEKHKHKFMIQSVIVPNNIDVNQIQFTVDELNQLENVVATSILSTMENVSSITSNNSSKDAETKLKLAEEEIRALRDKLQQVQQYASKFSSHSTTTSSSLSSKNGNKSNESLLDNNQLLIKISVIVVIVSFIIGTIIAAVSNDRDNGVWLYFDSCRLFRPSNYLKTYTPIQYAMIDPEKELIQFKLLKIGSVLIQFTLYEAIERNGPPFQLNLRYATVIQTKAKLNFDDPERSLSNKWPGLYEAKLEKIVSQKFIVSDQKPYWNLEFHFEKNEFDQTTTTTTNYYDDNKNVKFISNENVYDLCEWQLDRHYWMLNYLHTNCTPVRFHSPILLITHYKSYFYIFFQEQIVIIPKRILHPVDNIYGQHLVRYTKKSITRFLICPYQSFWTNSIRYHNRRPYLYPIYIISFLVGLFLLIKLYTWIANCIWYLKYRQKVDDHRFGSDDNGVGGGGGHGGGHGHRSHEPDYDDDPILAALPPDHIAIFHDRFEDKLPRAIPIMHQRPKFNLLLPPKPSSTDGKSEFDNY</sequence>
<dbReference type="SUPFAM" id="SSF49354">
    <property type="entry name" value="PapD-like"/>
    <property type="match status" value="1"/>
</dbReference>
<feature type="domain" description="MSP" evidence="9">
    <location>
        <begin position="9"/>
        <end position="129"/>
    </location>
</feature>
<evidence type="ECO:0000313" key="10">
    <source>
        <dbReference type="EMBL" id="KAH9416162.1"/>
    </source>
</evidence>